<dbReference type="PANTHER" id="PTHR43707">
    <property type="entry name" value="HISTIDYL-TRNA SYNTHETASE"/>
    <property type="match status" value="1"/>
</dbReference>
<accession>A0A5C4LDS3</accession>
<keyword evidence="6" id="KW-0808">Transferase</keyword>
<feature type="binding site" evidence="4">
    <location>
        <begin position="69"/>
        <end position="71"/>
    </location>
    <ligand>
        <name>L-histidine</name>
        <dbReference type="ChEBI" id="CHEBI:57595"/>
    </ligand>
</feature>
<feature type="domain" description="Aminoacyl-transfer RNA synthetases class-II family profile" evidence="5">
    <location>
        <begin position="21"/>
        <end position="318"/>
    </location>
</feature>
<evidence type="ECO:0000256" key="3">
    <source>
        <dbReference type="ARBA" id="ARBA00023102"/>
    </source>
</evidence>
<dbReference type="InterPro" id="IPR045864">
    <property type="entry name" value="aa-tRNA-synth_II/BPL/LPL"/>
</dbReference>
<dbReference type="Gene3D" id="3.30.930.10">
    <property type="entry name" value="Bira Bifunctional Protein, Domain 2"/>
    <property type="match status" value="1"/>
</dbReference>
<proteinExistence type="predicted"/>
<dbReference type="Proteomes" id="UP000305267">
    <property type="component" value="Unassembled WGS sequence"/>
</dbReference>
<dbReference type="GO" id="GO:0000105">
    <property type="term" value="P:L-histidine biosynthetic process"/>
    <property type="evidence" value="ECO:0007669"/>
    <property type="project" value="UniProtKB-KW"/>
</dbReference>
<dbReference type="GO" id="GO:0016757">
    <property type="term" value="F:glycosyltransferase activity"/>
    <property type="evidence" value="ECO:0007669"/>
    <property type="project" value="UniProtKB-KW"/>
</dbReference>
<feature type="binding site" evidence="4">
    <location>
        <begin position="329"/>
        <end position="330"/>
    </location>
    <ligand>
        <name>L-histidine</name>
        <dbReference type="ChEBI" id="CHEBI:57595"/>
    </ligand>
</feature>
<feature type="binding site" evidence="4">
    <location>
        <position position="112"/>
    </location>
    <ligand>
        <name>L-histidine</name>
        <dbReference type="ChEBI" id="CHEBI:57595"/>
    </ligand>
</feature>
<comment type="subunit">
    <text evidence="1">Homodimer.</text>
</comment>
<protein>
    <recommendedName>
        <fullName evidence="2">Histidine--tRNA ligase</fullName>
    </recommendedName>
</protein>
<dbReference type="RefSeq" id="WP_139037518.1">
    <property type="nucleotide sequence ID" value="NZ_VDDA01000009.1"/>
</dbReference>
<dbReference type="InterPro" id="IPR006195">
    <property type="entry name" value="aa-tRNA-synth_II"/>
</dbReference>
<feature type="binding site" evidence="4">
    <location>
        <position position="108"/>
    </location>
    <ligand>
        <name>L-histidine</name>
        <dbReference type="ChEBI" id="CHEBI:57595"/>
    </ligand>
</feature>
<dbReference type="Pfam" id="PF13393">
    <property type="entry name" value="tRNA-synt_His"/>
    <property type="match status" value="2"/>
</dbReference>
<evidence type="ECO:0000313" key="6">
    <source>
        <dbReference type="EMBL" id="TNC11434.1"/>
    </source>
</evidence>
<name>A0A5C4LDS3_9HYPH</name>
<evidence type="ECO:0000313" key="7">
    <source>
        <dbReference type="Proteomes" id="UP000305267"/>
    </source>
</evidence>
<dbReference type="GO" id="GO:0005737">
    <property type="term" value="C:cytoplasm"/>
    <property type="evidence" value="ECO:0007669"/>
    <property type="project" value="InterPro"/>
</dbReference>
<dbReference type="PIRSF" id="PIRSF001549">
    <property type="entry name" value="His-tRNA_synth"/>
    <property type="match status" value="1"/>
</dbReference>
<keyword evidence="3" id="KW-0028">Amino-acid biosynthesis</keyword>
<dbReference type="OrthoDB" id="9797914at2"/>
<dbReference type="PROSITE" id="PS50862">
    <property type="entry name" value="AA_TRNA_LIGASE_II"/>
    <property type="match status" value="1"/>
</dbReference>
<keyword evidence="7" id="KW-1185">Reference proteome</keyword>
<comment type="caution">
    <text evidence="6">The sequence shown here is derived from an EMBL/GenBank/DDBJ whole genome shotgun (WGS) entry which is preliminary data.</text>
</comment>
<evidence type="ECO:0000259" key="5">
    <source>
        <dbReference type="PROSITE" id="PS50862"/>
    </source>
</evidence>
<evidence type="ECO:0000256" key="1">
    <source>
        <dbReference type="ARBA" id="ARBA00011738"/>
    </source>
</evidence>
<evidence type="ECO:0000256" key="2">
    <source>
        <dbReference type="ARBA" id="ARBA00017399"/>
    </source>
</evidence>
<keyword evidence="3" id="KW-0368">Histidine biosynthesis</keyword>
<sequence length="380" mass="40187">MTGNGAAAPRPAAAHEALLALFEDRGYARVEPPVLQPVEPFLELSGEDIRRRIFITQDGAGAELCLRPEYTIPVGRHHRAVADGQAADYSYLGPVFRLRAAEPDEFHQAGIESIGRTDVPAADAEILGLALDGLDRLGRREHQGPFAQVRLGDMGLITALLDALNVQPAAKRRTLRAVAAGRSLDAIAAPVAVDAAHAGLLAAIQGQDPQGVRAFVEDVLAIAGISRVGGRTAGEIAERFLAKAAAHAEGGAGLGSKAREVLDAYLALTGDPDAAALAARDLARRAGLDDPRLEAALALFEERNGFIAARGLPLERFVFTGSFARNLDYYTGFIFEVGQDGEKPVVGGGRYDGLLQHLGSRDALPAVGCSFWLERLEGAR</sequence>
<dbReference type="NCBIfam" id="NF008950">
    <property type="entry name" value="PRK12295.1-3"/>
    <property type="match status" value="1"/>
</dbReference>
<organism evidence="6 7">
    <name type="scientific">Methylobacterium terricola</name>
    <dbReference type="NCBI Taxonomy" id="2583531"/>
    <lineage>
        <taxon>Bacteria</taxon>
        <taxon>Pseudomonadati</taxon>
        <taxon>Pseudomonadota</taxon>
        <taxon>Alphaproteobacteria</taxon>
        <taxon>Hyphomicrobiales</taxon>
        <taxon>Methylobacteriaceae</taxon>
        <taxon>Methylobacterium</taxon>
    </lineage>
</organism>
<dbReference type="InterPro" id="IPR041715">
    <property type="entry name" value="HisRS-like_core"/>
</dbReference>
<gene>
    <name evidence="6" type="ORF">FF100_20160</name>
</gene>
<feature type="binding site" evidence="4">
    <location>
        <position position="325"/>
    </location>
    <ligand>
        <name>L-histidine</name>
        <dbReference type="ChEBI" id="CHEBI:57595"/>
    </ligand>
</feature>
<evidence type="ECO:0000256" key="4">
    <source>
        <dbReference type="PIRSR" id="PIRSR001549-1"/>
    </source>
</evidence>
<feature type="binding site" evidence="4">
    <location>
        <position position="97"/>
    </location>
    <ligand>
        <name>L-histidine</name>
        <dbReference type="ChEBI" id="CHEBI:57595"/>
    </ligand>
</feature>
<dbReference type="InterPro" id="IPR004516">
    <property type="entry name" value="HisRS/HisZ"/>
</dbReference>
<dbReference type="PANTHER" id="PTHR43707:SF1">
    <property type="entry name" value="HISTIDINE--TRNA LIGASE, MITOCHONDRIAL-RELATED"/>
    <property type="match status" value="1"/>
</dbReference>
<dbReference type="GO" id="GO:0004821">
    <property type="term" value="F:histidine-tRNA ligase activity"/>
    <property type="evidence" value="ECO:0007669"/>
    <property type="project" value="TreeGrafter"/>
</dbReference>
<dbReference type="GO" id="GO:0006427">
    <property type="term" value="P:histidyl-tRNA aminoacylation"/>
    <property type="evidence" value="ECO:0007669"/>
    <property type="project" value="TreeGrafter"/>
</dbReference>
<dbReference type="SUPFAM" id="SSF55681">
    <property type="entry name" value="Class II aaRS and biotin synthetases"/>
    <property type="match status" value="1"/>
</dbReference>
<keyword evidence="6" id="KW-0328">Glycosyltransferase</keyword>
<dbReference type="EMBL" id="VDDA01000009">
    <property type="protein sequence ID" value="TNC11434.1"/>
    <property type="molecule type" value="Genomic_DNA"/>
</dbReference>
<reference evidence="6 7" key="1">
    <citation type="submission" date="2019-06" db="EMBL/GenBank/DDBJ databases">
        <title>Genome of Methylobacterium sp. 17Sr1-39.</title>
        <authorList>
            <person name="Seo T."/>
        </authorList>
    </citation>
    <scope>NUCLEOTIDE SEQUENCE [LARGE SCALE GENOMIC DNA]</scope>
    <source>
        <strain evidence="6 7">17Sr1-39</strain>
    </source>
</reference>
<dbReference type="AlphaFoldDB" id="A0A5C4LDS3"/>